<gene>
    <name evidence="2" type="ORF">VA596_22770</name>
</gene>
<accession>A0ABU5R9N4</accession>
<evidence type="ECO:0000259" key="1">
    <source>
        <dbReference type="PROSITE" id="PS50995"/>
    </source>
</evidence>
<dbReference type="InterPro" id="IPR000835">
    <property type="entry name" value="HTH_MarR-typ"/>
</dbReference>
<dbReference type="Pfam" id="PF01047">
    <property type="entry name" value="MarR"/>
    <property type="match status" value="1"/>
</dbReference>
<proteinExistence type="predicted"/>
<dbReference type="PRINTS" id="PR00598">
    <property type="entry name" value="HTHMARR"/>
</dbReference>
<name>A0ABU5R9N4_9PSEU</name>
<dbReference type="EMBL" id="JAYFSI010000005">
    <property type="protein sequence ID" value="MEA5362379.1"/>
    <property type="molecule type" value="Genomic_DNA"/>
</dbReference>
<organism evidence="2 3">
    <name type="scientific">Amycolatopsis heterodermiae</name>
    <dbReference type="NCBI Taxonomy" id="3110235"/>
    <lineage>
        <taxon>Bacteria</taxon>
        <taxon>Bacillati</taxon>
        <taxon>Actinomycetota</taxon>
        <taxon>Actinomycetes</taxon>
        <taxon>Pseudonocardiales</taxon>
        <taxon>Pseudonocardiaceae</taxon>
        <taxon>Amycolatopsis</taxon>
    </lineage>
</organism>
<comment type="caution">
    <text evidence="2">The sequence shown here is derived from an EMBL/GenBank/DDBJ whole genome shotgun (WGS) entry which is preliminary data.</text>
</comment>
<keyword evidence="3" id="KW-1185">Reference proteome</keyword>
<sequence length="158" mass="17136">MADDERAPDQRVVPQLREFAAAGDELGRLFARTKRMHTTDAAAMVAILTAEDQGTPLTPARLAEHVVLTTGATSSLLNRLEEAGHIIRTRGHSDRRIVTLHSTPAIHAAADAFFARLALRQNAVLADYTEAELTLVETVVDRLTAIVKDFVDHPPGPA</sequence>
<reference evidence="2 3" key="1">
    <citation type="submission" date="2023-12" db="EMBL/GenBank/DDBJ databases">
        <title>Amycolatopsis sp. V23-08.</title>
        <authorList>
            <person name="Somphong A."/>
        </authorList>
    </citation>
    <scope>NUCLEOTIDE SEQUENCE [LARGE SCALE GENOMIC DNA]</scope>
    <source>
        <strain evidence="2 3">V23-08</strain>
    </source>
</reference>
<dbReference type="InterPro" id="IPR039422">
    <property type="entry name" value="MarR/SlyA-like"/>
</dbReference>
<protein>
    <submittedName>
        <fullName evidence="2">MarR family transcriptional regulator</fullName>
    </submittedName>
</protein>
<dbReference type="InterPro" id="IPR036388">
    <property type="entry name" value="WH-like_DNA-bd_sf"/>
</dbReference>
<dbReference type="RefSeq" id="WP_323329863.1">
    <property type="nucleotide sequence ID" value="NZ_JAYFSI010000005.1"/>
</dbReference>
<evidence type="ECO:0000313" key="2">
    <source>
        <dbReference type="EMBL" id="MEA5362379.1"/>
    </source>
</evidence>
<dbReference type="PANTHER" id="PTHR33164">
    <property type="entry name" value="TRANSCRIPTIONAL REGULATOR, MARR FAMILY"/>
    <property type="match status" value="1"/>
</dbReference>
<evidence type="ECO:0000313" key="3">
    <source>
        <dbReference type="Proteomes" id="UP001304298"/>
    </source>
</evidence>
<feature type="domain" description="HTH marR-type" evidence="1">
    <location>
        <begin position="9"/>
        <end position="145"/>
    </location>
</feature>
<dbReference type="Gene3D" id="1.10.10.10">
    <property type="entry name" value="Winged helix-like DNA-binding domain superfamily/Winged helix DNA-binding domain"/>
    <property type="match status" value="1"/>
</dbReference>
<dbReference type="SMART" id="SM00347">
    <property type="entry name" value="HTH_MARR"/>
    <property type="match status" value="1"/>
</dbReference>
<dbReference type="PROSITE" id="PS50995">
    <property type="entry name" value="HTH_MARR_2"/>
    <property type="match status" value="1"/>
</dbReference>
<dbReference type="Proteomes" id="UP001304298">
    <property type="component" value="Unassembled WGS sequence"/>
</dbReference>
<dbReference type="PANTHER" id="PTHR33164:SF106">
    <property type="entry name" value="TRANSCRIPTIONAL REGULATORY PROTEIN"/>
    <property type="match status" value="1"/>
</dbReference>
<dbReference type="SUPFAM" id="SSF46785">
    <property type="entry name" value="Winged helix' DNA-binding domain"/>
    <property type="match status" value="1"/>
</dbReference>
<dbReference type="InterPro" id="IPR036390">
    <property type="entry name" value="WH_DNA-bd_sf"/>
</dbReference>